<evidence type="ECO:0000256" key="15">
    <source>
        <dbReference type="SAM" id="MobiDB-lite"/>
    </source>
</evidence>
<evidence type="ECO:0000256" key="14">
    <source>
        <dbReference type="SAM" id="Coils"/>
    </source>
</evidence>
<dbReference type="SMART" id="SM00382">
    <property type="entry name" value="AAA"/>
    <property type="match status" value="1"/>
</dbReference>
<dbReference type="GO" id="GO:0140466">
    <property type="term" value="P:iron-sulfur cluster export from the mitochondrion"/>
    <property type="evidence" value="ECO:0007669"/>
    <property type="project" value="UniProtKB-ARBA"/>
</dbReference>
<dbReference type="InterPro" id="IPR036961">
    <property type="entry name" value="Kinesin_motor_dom_sf"/>
</dbReference>
<dbReference type="CDD" id="cd00106">
    <property type="entry name" value="KISc"/>
    <property type="match status" value="1"/>
</dbReference>
<evidence type="ECO:0000256" key="13">
    <source>
        <dbReference type="PROSITE-ProRule" id="PRU00283"/>
    </source>
</evidence>
<evidence type="ECO:0000256" key="11">
    <source>
        <dbReference type="ARBA" id="ARBA00039906"/>
    </source>
</evidence>
<dbReference type="SUPFAM" id="SSF52540">
    <property type="entry name" value="P-loop containing nucleoside triphosphate hydrolases"/>
    <property type="match status" value="2"/>
</dbReference>
<dbReference type="InterPro" id="IPR017871">
    <property type="entry name" value="ABC_transporter-like_CS"/>
</dbReference>
<evidence type="ECO:0000256" key="8">
    <source>
        <dbReference type="ARBA" id="ARBA00022989"/>
    </source>
</evidence>
<feature type="region of interest" description="Disordered" evidence="15">
    <location>
        <begin position="1109"/>
        <end position="1132"/>
    </location>
</feature>
<evidence type="ECO:0000313" key="20">
    <source>
        <dbReference type="EMBL" id="RKF55502.1"/>
    </source>
</evidence>
<dbReference type="Pfam" id="PF00005">
    <property type="entry name" value="ABC_tran"/>
    <property type="match status" value="1"/>
</dbReference>
<sequence length="1480" mass="165612">MMRHKISTASLCCCRNNIMLRSTQHLAAPPSGGWAMKVIYNSKFSINLPGLAKHQYSVMRSDDSAQKRINSKTTIIPAGRDVLAPVEKSNAEQRKADWKIIKEMIKYLWPKDDLRVRFRVGLALVLLVGSKTLNVQVPFYFKSIVDSMNVDFVALGGTATTVAGSVIIAYSLTRIGATITQEVRNAIFATVAQKAIRKVACNVFDHLLRLDLNFHLTKQTGGLTRAIDRGTKGISFLLTSMVFHVFPTILEISMVSGILTYQYGIKYAAITALTMIGYTAFTIWTTAWRTKFRRAANKADNKGSAVAIDSLINYETVKYFGNEKYEIRRYDQTLREYEKSSVKIATSLSLLNSGQNIIFSSALTGMMYLAANGIATGNLTVGDLVMVNQLVFQLSLPLNFLGSVYRELRQSLLDMETLFNLQKVNVSIKDIPNAKILQPVKGIRIVFEDVTFGYHPDRPILKNFNLTIPAGKKVAIVGASGCGKSTLLKLLFRSYDVQKGRILFDGIDIREISLRSLRNAIGVVPQDTSLFNNSIEHNIRYGDIEASDEKVRAATQRAEIHDKILGFPNGYKTMVGERGLMLSGGEKQRIAIARIILKDPPLLFFDEATSALDSHTEKALMKNINDILYDKSRTSIFVAHRLRTIYDSDKIVVLKDGEVAESGSHQELISIDGAYSKLWAAQETLLDKKDPDTKLSQKVKKHPEQGIASCVRCSGPAIVAPKNSRLQFPGKKINFLSEMSIRVVARIRPVFDEESKTQIIVRAESSKGTKPYNIIRIQNPKKEREEFSFTFNAVYDSESTQEELFANEVSPHLKSLFRGLDLTIFAYGVTGTGKTHTMRGGMKLSDRGVIPRLLSAIYRRGRKVTKDSEGETTVKVSLSYYEIYNDKVYDLFEPLEKRSLSGLPLREKGGKTEVVGLSEHECNDLKEFERLYIQANVNRSTAGTKLNSQSSRSHAILQVKVSQITGDTALVSTASAIDLAGSEDNRRTANNKERMIESASINKSLFVLSSCIDAIGRGDKRIPYRESRMTRILSLGQNHGITIMILNLSPIRSYHLDTLSSLNVSSRAKRIEVREIENEIVFTRPQEKTATAVGVSAKRQPLRTLTNCRNTHPSSIDQKGDKPTKSFSVYTDKGRNLPRTSVIIPQTTSKSKLTHKRPPENTLQSRPSKAIKTNVIKEKENIEISSARIERLVEQKVQEALASHAKDQSAGQAPLGFSESVQRRLEALEKKIESGEAEESRTEGLRFLLMARQHKERGEDASALKMYELAVPYFPNQEKLQRKIEGLKARIKAKRNGVTDLISNADRIESSFNDTTVSPAQFPVTPTSSPASFRRTVNTELSTIKKDYDTDFQEELEIHKDKEDIKISHKEPQRTKNNSKLKSVAKKFTSRRLSDDTDPLALPTPRTQYLLDVINSRDVSIIKGLHGVGAKKARDMIEFFKQQNEDEGRNIRTLHELIAVPGLGKRSVERAYEGITDLLL</sequence>
<dbReference type="PANTHER" id="PTHR24221">
    <property type="entry name" value="ATP-BINDING CASSETTE SUB-FAMILY B"/>
    <property type="match status" value="1"/>
</dbReference>
<dbReference type="GO" id="GO:0005743">
    <property type="term" value="C:mitochondrial inner membrane"/>
    <property type="evidence" value="ECO:0007669"/>
    <property type="project" value="UniProtKB-SubCell"/>
</dbReference>
<keyword evidence="21" id="KW-1185">Reference proteome</keyword>
<dbReference type="Gene3D" id="3.40.850.10">
    <property type="entry name" value="Kinesin motor domain"/>
    <property type="match status" value="1"/>
</dbReference>
<keyword evidence="7" id="KW-1278">Translocase</keyword>
<feature type="binding site" evidence="13">
    <location>
        <begin position="828"/>
        <end position="835"/>
    </location>
    <ligand>
        <name>ATP</name>
        <dbReference type="ChEBI" id="CHEBI:30616"/>
    </ligand>
</feature>
<organism evidence="20 21">
    <name type="scientific">Golovinomyces cichoracearum</name>
    <dbReference type="NCBI Taxonomy" id="62708"/>
    <lineage>
        <taxon>Eukaryota</taxon>
        <taxon>Fungi</taxon>
        <taxon>Dikarya</taxon>
        <taxon>Ascomycota</taxon>
        <taxon>Pezizomycotina</taxon>
        <taxon>Leotiomycetes</taxon>
        <taxon>Erysiphales</taxon>
        <taxon>Erysiphaceae</taxon>
        <taxon>Golovinomyces</taxon>
    </lineage>
</organism>
<evidence type="ECO:0000256" key="5">
    <source>
        <dbReference type="ARBA" id="ARBA00022741"/>
    </source>
</evidence>
<feature type="domain" description="ABC transmembrane type-1" evidence="19">
    <location>
        <begin position="122"/>
        <end position="410"/>
    </location>
</feature>
<comment type="similarity">
    <text evidence="10">Belongs to the ABC transporter superfamily. ABCB family. Heavy Metal importer (TC 3.A.1.210) subfamily.</text>
</comment>
<dbReference type="GO" id="GO:0003777">
    <property type="term" value="F:microtubule motor activity"/>
    <property type="evidence" value="ECO:0007669"/>
    <property type="project" value="InterPro"/>
</dbReference>
<dbReference type="PROSITE" id="PS50893">
    <property type="entry name" value="ABC_TRANSPORTER_2"/>
    <property type="match status" value="1"/>
</dbReference>
<reference evidence="20 21" key="1">
    <citation type="journal article" date="2018" name="BMC Genomics">
        <title>Comparative genome analyses reveal sequence features reflecting distinct modes of host-adaptation between dicot and monocot powdery mildew.</title>
        <authorList>
            <person name="Wu Y."/>
            <person name="Ma X."/>
            <person name="Pan Z."/>
            <person name="Kale S.D."/>
            <person name="Song Y."/>
            <person name="King H."/>
            <person name="Zhang Q."/>
            <person name="Presley C."/>
            <person name="Deng X."/>
            <person name="Wei C.I."/>
            <person name="Xiao S."/>
        </authorList>
    </citation>
    <scope>NUCLEOTIDE SEQUENCE [LARGE SCALE GENOMIC DNA]</scope>
    <source>
        <strain evidence="20">UMSG3</strain>
    </source>
</reference>
<evidence type="ECO:0000256" key="9">
    <source>
        <dbReference type="ARBA" id="ARBA00023136"/>
    </source>
</evidence>
<dbReference type="FunFam" id="1.20.1560.10:FF:000004">
    <property type="entry name" value="ATP-binding cassette sub-family B member 7"/>
    <property type="match status" value="1"/>
</dbReference>
<keyword evidence="6 13" id="KW-0067">ATP-binding</keyword>
<evidence type="ECO:0000256" key="16">
    <source>
        <dbReference type="SAM" id="Phobius"/>
    </source>
</evidence>
<dbReference type="CDD" id="cd18582">
    <property type="entry name" value="ABC_6TM_ATM1_ABCB7"/>
    <property type="match status" value="1"/>
</dbReference>
<evidence type="ECO:0000256" key="7">
    <source>
        <dbReference type="ARBA" id="ARBA00022967"/>
    </source>
</evidence>
<dbReference type="InterPro" id="IPR003439">
    <property type="entry name" value="ABC_transporter-like_ATP-bd"/>
</dbReference>
<dbReference type="GO" id="GO:0008017">
    <property type="term" value="F:microtubule binding"/>
    <property type="evidence" value="ECO:0007669"/>
    <property type="project" value="InterPro"/>
</dbReference>
<dbReference type="PROSITE" id="PS00211">
    <property type="entry name" value="ABC_TRANSPORTER_1"/>
    <property type="match status" value="1"/>
</dbReference>
<dbReference type="PROSITE" id="PS50929">
    <property type="entry name" value="ABC_TM1F"/>
    <property type="match status" value="1"/>
</dbReference>
<dbReference type="SMART" id="SM00129">
    <property type="entry name" value="KISc"/>
    <property type="match status" value="1"/>
</dbReference>
<accession>A0A420HDI0</accession>
<feature type="region of interest" description="Disordered" evidence="15">
    <location>
        <begin position="1146"/>
        <end position="1166"/>
    </location>
</feature>
<dbReference type="Gene3D" id="1.20.1560.10">
    <property type="entry name" value="ABC transporter type 1, transmembrane domain"/>
    <property type="match status" value="1"/>
</dbReference>
<dbReference type="InterPro" id="IPR027417">
    <property type="entry name" value="P-loop_NTPase"/>
</dbReference>
<evidence type="ECO:0000256" key="4">
    <source>
        <dbReference type="ARBA" id="ARBA00022692"/>
    </source>
</evidence>
<proteinExistence type="inferred from homology"/>
<keyword evidence="14" id="KW-0175">Coiled coil</keyword>
<evidence type="ECO:0000259" key="17">
    <source>
        <dbReference type="PROSITE" id="PS50067"/>
    </source>
</evidence>
<feature type="transmembrane region" description="Helical" evidence="16">
    <location>
        <begin position="234"/>
        <end position="261"/>
    </location>
</feature>
<gene>
    <name evidence="20" type="ORF">GcM3_201011</name>
</gene>
<dbReference type="PANTHER" id="PTHR24221:SF402">
    <property type="entry name" value="IRON-SULFUR CLUSTERS TRANSPORTER ABCB7, MITOCHONDRIAL"/>
    <property type="match status" value="1"/>
</dbReference>
<keyword evidence="4 16" id="KW-0812">Transmembrane</keyword>
<comment type="subunit">
    <text evidence="2">Homodimer.</text>
</comment>
<protein>
    <recommendedName>
        <fullName evidence="11">Iron-sulfur clusters transporter ATM1, mitochondrial</fullName>
    </recommendedName>
    <alternativeName>
        <fullName evidence="12">Iron-sulfur clusters transporter atm1, mitochondrial</fullName>
    </alternativeName>
</protein>
<feature type="transmembrane region" description="Helical" evidence="16">
    <location>
        <begin position="153"/>
        <end position="172"/>
    </location>
</feature>
<dbReference type="SUPFAM" id="SSF90123">
    <property type="entry name" value="ABC transporter transmembrane region"/>
    <property type="match status" value="1"/>
</dbReference>
<evidence type="ECO:0000256" key="12">
    <source>
        <dbReference type="ARBA" id="ARBA00040792"/>
    </source>
</evidence>
<dbReference type="CDD" id="cd03253">
    <property type="entry name" value="ABCC_ATM1_transporter"/>
    <property type="match status" value="1"/>
</dbReference>
<dbReference type="Gene3D" id="3.40.50.300">
    <property type="entry name" value="P-loop containing nucleotide triphosphate hydrolases"/>
    <property type="match status" value="1"/>
</dbReference>
<dbReference type="Pfam" id="PF00664">
    <property type="entry name" value="ABC_membrane"/>
    <property type="match status" value="1"/>
</dbReference>
<dbReference type="InterPro" id="IPR003593">
    <property type="entry name" value="AAA+_ATPase"/>
</dbReference>
<keyword evidence="3" id="KW-0813">Transport</keyword>
<feature type="transmembrane region" description="Helical" evidence="16">
    <location>
        <begin position="267"/>
        <end position="288"/>
    </location>
</feature>
<keyword evidence="9 16" id="KW-0472">Membrane</keyword>
<dbReference type="InterPro" id="IPR001752">
    <property type="entry name" value="Kinesin_motor_dom"/>
</dbReference>
<dbReference type="FunFam" id="3.40.50.300:FF:000186">
    <property type="entry name" value="ATP-binding cassette sub-family B member 7, mitochondrial"/>
    <property type="match status" value="1"/>
</dbReference>
<evidence type="ECO:0000256" key="6">
    <source>
        <dbReference type="ARBA" id="ARBA00022840"/>
    </source>
</evidence>
<keyword evidence="13" id="KW-0505">Motor protein</keyword>
<dbReference type="STRING" id="62708.A0A420HDI0"/>
<evidence type="ECO:0000256" key="1">
    <source>
        <dbReference type="ARBA" id="ARBA00004448"/>
    </source>
</evidence>
<dbReference type="PRINTS" id="PR00380">
    <property type="entry name" value="KINESINHEAVY"/>
</dbReference>
<dbReference type="Pfam" id="PF00225">
    <property type="entry name" value="Kinesin"/>
    <property type="match status" value="1"/>
</dbReference>
<evidence type="ECO:0000313" key="21">
    <source>
        <dbReference type="Proteomes" id="UP000283383"/>
    </source>
</evidence>
<keyword evidence="5 13" id="KW-0547">Nucleotide-binding</keyword>
<dbReference type="GO" id="GO:0005524">
    <property type="term" value="F:ATP binding"/>
    <property type="evidence" value="ECO:0007669"/>
    <property type="project" value="UniProtKB-UniRule"/>
</dbReference>
<feature type="transmembrane region" description="Helical" evidence="16">
    <location>
        <begin position="120"/>
        <end position="141"/>
    </location>
</feature>
<dbReference type="EMBL" id="MCBQ01020127">
    <property type="protein sequence ID" value="RKF55502.1"/>
    <property type="molecule type" value="Genomic_DNA"/>
</dbReference>
<evidence type="ECO:0000256" key="2">
    <source>
        <dbReference type="ARBA" id="ARBA00011738"/>
    </source>
</evidence>
<feature type="domain" description="Kinesin motor" evidence="17">
    <location>
        <begin position="740"/>
        <end position="1071"/>
    </location>
</feature>
<dbReference type="InterPro" id="IPR011527">
    <property type="entry name" value="ABC1_TM_dom"/>
</dbReference>
<evidence type="ECO:0000256" key="3">
    <source>
        <dbReference type="ARBA" id="ARBA00022448"/>
    </source>
</evidence>
<dbReference type="GO" id="GO:0140359">
    <property type="term" value="F:ABC-type transporter activity"/>
    <property type="evidence" value="ECO:0007669"/>
    <property type="project" value="InterPro"/>
</dbReference>
<dbReference type="PROSITE" id="PS50067">
    <property type="entry name" value="KINESIN_MOTOR_2"/>
    <property type="match status" value="1"/>
</dbReference>
<evidence type="ECO:0000256" key="10">
    <source>
        <dbReference type="ARBA" id="ARBA00024363"/>
    </source>
</evidence>
<dbReference type="GO" id="GO:0016887">
    <property type="term" value="F:ATP hydrolysis activity"/>
    <property type="evidence" value="ECO:0007669"/>
    <property type="project" value="InterPro"/>
</dbReference>
<comment type="subcellular location">
    <subcellularLocation>
        <location evidence="1">Mitochondrion inner membrane</location>
        <topology evidence="1">Multi-pass membrane protein</topology>
    </subcellularLocation>
</comment>
<dbReference type="GO" id="GO:0007018">
    <property type="term" value="P:microtubule-based movement"/>
    <property type="evidence" value="ECO:0007669"/>
    <property type="project" value="InterPro"/>
</dbReference>
<name>A0A420HDI0_9PEZI</name>
<comment type="caution">
    <text evidence="20">The sequence shown here is derived from an EMBL/GenBank/DDBJ whole genome shotgun (WGS) entry which is preliminary data.</text>
</comment>
<evidence type="ECO:0000259" key="18">
    <source>
        <dbReference type="PROSITE" id="PS50893"/>
    </source>
</evidence>
<comment type="similarity">
    <text evidence="13">Belongs to the TRAFAC class myosin-kinesin ATPase superfamily. Kinesin family.</text>
</comment>
<keyword evidence="8 16" id="KW-1133">Transmembrane helix</keyword>
<feature type="domain" description="ABC transporter" evidence="18">
    <location>
        <begin position="445"/>
        <end position="681"/>
    </location>
</feature>
<dbReference type="Proteomes" id="UP000283383">
    <property type="component" value="Unassembled WGS sequence"/>
</dbReference>
<feature type="coiled-coil region" evidence="14">
    <location>
        <begin position="1218"/>
        <end position="1245"/>
    </location>
</feature>
<evidence type="ECO:0000259" key="19">
    <source>
        <dbReference type="PROSITE" id="PS50929"/>
    </source>
</evidence>
<dbReference type="InterPro" id="IPR036640">
    <property type="entry name" value="ABC1_TM_sf"/>
</dbReference>
<dbReference type="GO" id="GO:0006879">
    <property type="term" value="P:intracellular iron ion homeostasis"/>
    <property type="evidence" value="ECO:0007669"/>
    <property type="project" value="TreeGrafter"/>
</dbReference>
<dbReference type="InterPro" id="IPR039421">
    <property type="entry name" value="Type_1_exporter"/>
</dbReference>